<reference evidence="1 2" key="1">
    <citation type="journal article" date="2019" name="Commun. Biol.">
        <title>The bagworm genome reveals a unique fibroin gene that provides high tensile strength.</title>
        <authorList>
            <person name="Kono N."/>
            <person name="Nakamura H."/>
            <person name="Ohtoshi R."/>
            <person name="Tomita M."/>
            <person name="Numata K."/>
            <person name="Arakawa K."/>
        </authorList>
    </citation>
    <scope>NUCLEOTIDE SEQUENCE [LARGE SCALE GENOMIC DNA]</scope>
</reference>
<dbReference type="OrthoDB" id="10017160at2759"/>
<dbReference type="Proteomes" id="UP000299102">
    <property type="component" value="Unassembled WGS sequence"/>
</dbReference>
<name>A0A4C1TZU2_EUMVA</name>
<dbReference type="AlphaFoldDB" id="A0A4C1TZU2"/>
<sequence>MTIYARDDTHHAKHHALYFLLDIAVTFTGQKALDSIEIPHNLTEAQKLHRVNWCCDNLRKFAGGDLNAIFDIRQMSKFEFTVTIPKPKDSLLNTDCTSETLLSVLTSPEPETNPNKPVTDVNEIRSVKQTKDINDGPRLVRRRTQLYTHLSFPNNLTRCPT</sequence>
<evidence type="ECO:0000313" key="1">
    <source>
        <dbReference type="EMBL" id="GBP19611.1"/>
    </source>
</evidence>
<evidence type="ECO:0000313" key="2">
    <source>
        <dbReference type="Proteomes" id="UP000299102"/>
    </source>
</evidence>
<protein>
    <submittedName>
        <fullName evidence="1">Uncharacterized protein</fullName>
    </submittedName>
</protein>
<gene>
    <name evidence="1" type="ORF">EVAR_102160_1</name>
</gene>
<accession>A0A4C1TZU2</accession>
<proteinExistence type="predicted"/>
<organism evidence="1 2">
    <name type="scientific">Eumeta variegata</name>
    <name type="common">Bagworm moth</name>
    <name type="synonym">Eumeta japonica</name>
    <dbReference type="NCBI Taxonomy" id="151549"/>
    <lineage>
        <taxon>Eukaryota</taxon>
        <taxon>Metazoa</taxon>
        <taxon>Ecdysozoa</taxon>
        <taxon>Arthropoda</taxon>
        <taxon>Hexapoda</taxon>
        <taxon>Insecta</taxon>
        <taxon>Pterygota</taxon>
        <taxon>Neoptera</taxon>
        <taxon>Endopterygota</taxon>
        <taxon>Lepidoptera</taxon>
        <taxon>Glossata</taxon>
        <taxon>Ditrysia</taxon>
        <taxon>Tineoidea</taxon>
        <taxon>Psychidae</taxon>
        <taxon>Oiketicinae</taxon>
        <taxon>Eumeta</taxon>
    </lineage>
</organism>
<comment type="caution">
    <text evidence="1">The sequence shown here is derived from an EMBL/GenBank/DDBJ whole genome shotgun (WGS) entry which is preliminary data.</text>
</comment>
<keyword evidence="2" id="KW-1185">Reference proteome</keyword>
<dbReference type="EMBL" id="BGZK01000109">
    <property type="protein sequence ID" value="GBP19611.1"/>
    <property type="molecule type" value="Genomic_DNA"/>
</dbReference>